<reference evidence="10" key="1">
    <citation type="submission" date="2016-11" db="EMBL/GenBank/DDBJ databases">
        <authorList>
            <person name="Varghese N."/>
            <person name="Submissions S."/>
        </authorList>
    </citation>
    <scope>NUCLEOTIDE SEQUENCE [LARGE SCALE GENOMIC DNA]</scope>
    <source>
        <strain evidence="10">DSM 9756</strain>
    </source>
</reference>
<dbReference type="GO" id="GO:0044781">
    <property type="term" value="P:bacterial-type flagellum organization"/>
    <property type="evidence" value="ECO:0007669"/>
    <property type="project" value="UniProtKB-KW"/>
</dbReference>
<keyword evidence="9" id="KW-0966">Cell projection</keyword>
<evidence type="ECO:0000256" key="6">
    <source>
        <dbReference type="ARBA" id="ARBA00022927"/>
    </source>
</evidence>
<protein>
    <recommendedName>
        <fullName evidence="3">Flagellar assembly protein FliH</fullName>
    </recommendedName>
</protein>
<dbReference type="RefSeq" id="WP_073036737.1">
    <property type="nucleotide sequence ID" value="NZ_FQVB01000005.1"/>
</dbReference>
<dbReference type="PANTHER" id="PTHR34982:SF1">
    <property type="entry name" value="FLAGELLAR ASSEMBLY PROTEIN FLIH"/>
    <property type="match status" value="1"/>
</dbReference>
<evidence type="ECO:0000259" key="8">
    <source>
        <dbReference type="Pfam" id="PF02108"/>
    </source>
</evidence>
<dbReference type="Pfam" id="PF02108">
    <property type="entry name" value="FliH"/>
    <property type="match status" value="1"/>
</dbReference>
<evidence type="ECO:0000256" key="4">
    <source>
        <dbReference type="ARBA" id="ARBA00022448"/>
    </source>
</evidence>
<dbReference type="InterPro" id="IPR018035">
    <property type="entry name" value="Flagellar_FliH/T3SS_HrpE"/>
</dbReference>
<dbReference type="InterPro" id="IPR051472">
    <property type="entry name" value="T3SS_Stator/FliH"/>
</dbReference>
<keyword evidence="9" id="KW-0969">Cilium</keyword>
<dbReference type="GO" id="GO:0015031">
    <property type="term" value="P:protein transport"/>
    <property type="evidence" value="ECO:0007669"/>
    <property type="project" value="UniProtKB-KW"/>
</dbReference>
<keyword evidence="9" id="KW-0282">Flagellum</keyword>
<gene>
    <name evidence="9" type="ORF">SAMN02745206_00572</name>
</gene>
<evidence type="ECO:0000256" key="3">
    <source>
        <dbReference type="ARBA" id="ARBA00016507"/>
    </source>
</evidence>
<dbReference type="EMBL" id="FQVB01000005">
    <property type="protein sequence ID" value="SHE60394.1"/>
    <property type="molecule type" value="Genomic_DNA"/>
</dbReference>
<evidence type="ECO:0000313" key="9">
    <source>
        <dbReference type="EMBL" id="SHE60394.1"/>
    </source>
</evidence>
<keyword evidence="6" id="KW-0653">Protein transport</keyword>
<dbReference type="PANTHER" id="PTHR34982">
    <property type="entry name" value="YOP PROTEINS TRANSLOCATION PROTEIN L"/>
    <property type="match status" value="1"/>
</dbReference>
<dbReference type="Proteomes" id="UP000184076">
    <property type="component" value="Unassembled WGS sequence"/>
</dbReference>
<dbReference type="STRING" id="1121391.SAMN02745206_00572"/>
<evidence type="ECO:0000256" key="1">
    <source>
        <dbReference type="ARBA" id="ARBA00003041"/>
    </source>
</evidence>
<accession>A0A1M4UUN0</accession>
<feature type="domain" description="Flagellar assembly protein FliH/Type III secretion system HrpE" evidence="8">
    <location>
        <begin position="97"/>
        <end position="226"/>
    </location>
</feature>
<dbReference type="OrthoDB" id="5520935at2"/>
<organism evidence="9 10">
    <name type="scientific">Desulfacinum infernum DSM 9756</name>
    <dbReference type="NCBI Taxonomy" id="1121391"/>
    <lineage>
        <taxon>Bacteria</taxon>
        <taxon>Pseudomonadati</taxon>
        <taxon>Thermodesulfobacteriota</taxon>
        <taxon>Syntrophobacteria</taxon>
        <taxon>Syntrophobacterales</taxon>
        <taxon>Syntrophobacteraceae</taxon>
        <taxon>Desulfacinum</taxon>
    </lineage>
</organism>
<evidence type="ECO:0000256" key="2">
    <source>
        <dbReference type="ARBA" id="ARBA00006602"/>
    </source>
</evidence>
<dbReference type="GO" id="GO:0005829">
    <property type="term" value="C:cytosol"/>
    <property type="evidence" value="ECO:0007669"/>
    <property type="project" value="TreeGrafter"/>
</dbReference>
<keyword evidence="7" id="KW-1006">Bacterial flagellum protein export</keyword>
<comment type="function">
    <text evidence="1">Needed for flagellar regrowth and assembly.</text>
</comment>
<keyword evidence="5" id="KW-1005">Bacterial flagellum biogenesis</keyword>
<comment type="similarity">
    <text evidence="2">Belongs to the FliH family.</text>
</comment>
<evidence type="ECO:0000256" key="5">
    <source>
        <dbReference type="ARBA" id="ARBA00022795"/>
    </source>
</evidence>
<keyword evidence="10" id="KW-1185">Reference proteome</keyword>
<evidence type="ECO:0000256" key="7">
    <source>
        <dbReference type="ARBA" id="ARBA00023225"/>
    </source>
</evidence>
<keyword evidence="4" id="KW-0813">Transport</keyword>
<name>A0A1M4UUN0_9BACT</name>
<proteinExistence type="inferred from homology"/>
<evidence type="ECO:0000313" key="10">
    <source>
        <dbReference type="Proteomes" id="UP000184076"/>
    </source>
</evidence>
<sequence length="243" mass="27182">MPSSKVVKGARQETWAKFAFQEIGSEDESGGIPAHSQAGAAPTDVDPLEDLEETIRRQLLEAERRAQEIERDAYQKGYEQGRKDGFDFGAKSMRVIQEQMETLLGHMEGLPSQILQDYREWLIRASLSLAKVIVRREVRADAAILAALVDECMESMDRSHEITLVLHPKDKALLEKHGVLARWAGAQEAADGVLHIRTDSEMERGGCRLISAIQEIDATLETRWKDLEARLTSDSHAEAPHEA</sequence>
<dbReference type="AlphaFoldDB" id="A0A1M4UUN0"/>